<dbReference type="InterPro" id="IPR040521">
    <property type="entry name" value="KDZ"/>
</dbReference>
<evidence type="ECO:0000313" key="2">
    <source>
        <dbReference type="Proteomes" id="UP000054279"/>
    </source>
</evidence>
<sequence>MLWVVNLTSPGEKQYYALTLIEQLFTELPNDWHIGLLYDITCQIQRSMVKWVFLKEYFLYMAFAVSMCGHPCKIEGFGLTDGEGCEHFWSNIKRLIPSLQISGCNWQ</sequence>
<dbReference type="Proteomes" id="UP000054279">
    <property type="component" value="Unassembled WGS sequence"/>
</dbReference>
<evidence type="ECO:0000313" key="1">
    <source>
        <dbReference type="EMBL" id="KIJ43248.1"/>
    </source>
</evidence>
<dbReference type="EMBL" id="KN837124">
    <property type="protein sequence ID" value="KIJ43248.1"/>
    <property type="molecule type" value="Genomic_DNA"/>
</dbReference>
<name>A0A0C9UJL4_SPHS4</name>
<organism evidence="1 2">
    <name type="scientific">Sphaerobolus stellatus (strain SS14)</name>
    <dbReference type="NCBI Taxonomy" id="990650"/>
    <lineage>
        <taxon>Eukaryota</taxon>
        <taxon>Fungi</taxon>
        <taxon>Dikarya</taxon>
        <taxon>Basidiomycota</taxon>
        <taxon>Agaricomycotina</taxon>
        <taxon>Agaricomycetes</taxon>
        <taxon>Phallomycetidae</taxon>
        <taxon>Geastrales</taxon>
        <taxon>Sphaerobolaceae</taxon>
        <taxon>Sphaerobolus</taxon>
    </lineage>
</organism>
<proteinExistence type="predicted"/>
<dbReference type="PANTHER" id="PTHR33096">
    <property type="entry name" value="CXC2 DOMAIN-CONTAINING PROTEIN"/>
    <property type="match status" value="1"/>
</dbReference>
<gene>
    <name evidence="1" type="ORF">M422DRAFT_60326</name>
</gene>
<reference evidence="1 2" key="1">
    <citation type="submission" date="2014-06" db="EMBL/GenBank/DDBJ databases">
        <title>Evolutionary Origins and Diversification of the Mycorrhizal Mutualists.</title>
        <authorList>
            <consortium name="DOE Joint Genome Institute"/>
            <consortium name="Mycorrhizal Genomics Consortium"/>
            <person name="Kohler A."/>
            <person name="Kuo A."/>
            <person name="Nagy L.G."/>
            <person name="Floudas D."/>
            <person name="Copeland A."/>
            <person name="Barry K.W."/>
            <person name="Cichocki N."/>
            <person name="Veneault-Fourrey C."/>
            <person name="LaButti K."/>
            <person name="Lindquist E.A."/>
            <person name="Lipzen A."/>
            <person name="Lundell T."/>
            <person name="Morin E."/>
            <person name="Murat C."/>
            <person name="Riley R."/>
            <person name="Ohm R."/>
            <person name="Sun H."/>
            <person name="Tunlid A."/>
            <person name="Henrissat B."/>
            <person name="Grigoriev I.V."/>
            <person name="Hibbett D.S."/>
            <person name="Martin F."/>
        </authorList>
    </citation>
    <scope>NUCLEOTIDE SEQUENCE [LARGE SCALE GENOMIC DNA]</scope>
    <source>
        <strain evidence="1 2">SS14</strain>
    </source>
</reference>
<protein>
    <recommendedName>
        <fullName evidence="3">MULE transposase domain-containing protein</fullName>
    </recommendedName>
</protein>
<dbReference type="PANTHER" id="PTHR33096:SF1">
    <property type="entry name" value="CXC1-LIKE CYSTEINE CLUSTER ASSOCIATED WITH KDZ TRANSPOSASES DOMAIN-CONTAINING PROTEIN"/>
    <property type="match status" value="1"/>
</dbReference>
<keyword evidence="2" id="KW-1185">Reference proteome</keyword>
<accession>A0A0C9UJL4</accession>
<dbReference type="Pfam" id="PF18758">
    <property type="entry name" value="KDZ"/>
    <property type="match status" value="1"/>
</dbReference>
<evidence type="ECO:0008006" key="3">
    <source>
        <dbReference type="Google" id="ProtNLM"/>
    </source>
</evidence>
<dbReference type="AlphaFoldDB" id="A0A0C9UJL4"/>
<dbReference type="HOGENOM" id="CLU_091791_1_0_1"/>
<dbReference type="OrthoDB" id="3364670at2759"/>